<dbReference type="EMBL" id="CP029480">
    <property type="protein sequence ID" value="AWV98169.1"/>
    <property type="molecule type" value="Genomic_DNA"/>
</dbReference>
<sequence length="347" mass="38182">MKQFIYTVLTLSLLFSCGKTTEEDAIEPTPDSSTLFTVETLTGFDNIEGFDVTGIRSMVFDSKDNLYFTADGSINVFKMSPDGTMTTLPYSSEDIFKFDRPSNLFMGANDELCITGYYQKADVLYFSYKEGGEIEAVPNPFAGPDDFYSLISFLSSDEAGNNILGYNSSVYKAEGTNWVKIMDDIELRGFQTEGNIFATGGGRNYFKLVWSEALMNDAVLAYFDANNQKVYVHSETFSFGDETAFNYGDGKLPEAFIDEVSLLTANAEGDLYFFDEIDLSGRVRLRKLTMDGQLSTLAGGLIIDSNVDGTGSEAGFQYLSAMAINSKGEIYISCSDGLRLAKEASSN</sequence>
<dbReference type="AlphaFoldDB" id="A0A2Z4GA88"/>
<dbReference type="RefSeq" id="WP_111371271.1">
    <property type="nucleotide sequence ID" value="NZ_CP029480.1"/>
</dbReference>
<gene>
    <name evidence="1" type="ORF">DJ013_08280</name>
</gene>
<protein>
    <submittedName>
        <fullName evidence="1">Uncharacterized protein</fullName>
    </submittedName>
</protein>
<dbReference type="OrthoDB" id="791543at2"/>
<dbReference type="PROSITE" id="PS51257">
    <property type="entry name" value="PROKAR_LIPOPROTEIN"/>
    <property type="match status" value="1"/>
</dbReference>
<dbReference type="KEGG" id="als:DJ013_08280"/>
<accession>A0A2Z4GA88</accession>
<keyword evidence="2" id="KW-1185">Reference proteome</keyword>
<evidence type="ECO:0000313" key="2">
    <source>
        <dbReference type="Proteomes" id="UP000249873"/>
    </source>
</evidence>
<dbReference type="Gene3D" id="2.120.10.30">
    <property type="entry name" value="TolB, C-terminal domain"/>
    <property type="match status" value="1"/>
</dbReference>
<dbReference type="Proteomes" id="UP000249873">
    <property type="component" value="Chromosome"/>
</dbReference>
<proteinExistence type="predicted"/>
<name>A0A2Z4GA88_9BACT</name>
<evidence type="ECO:0000313" key="1">
    <source>
        <dbReference type="EMBL" id="AWV98169.1"/>
    </source>
</evidence>
<dbReference type="SUPFAM" id="SSF63829">
    <property type="entry name" value="Calcium-dependent phosphotriesterase"/>
    <property type="match status" value="1"/>
</dbReference>
<organism evidence="1 2">
    <name type="scientific">Arcticibacterium luteifluviistationis</name>
    <dbReference type="NCBI Taxonomy" id="1784714"/>
    <lineage>
        <taxon>Bacteria</taxon>
        <taxon>Pseudomonadati</taxon>
        <taxon>Bacteroidota</taxon>
        <taxon>Cytophagia</taxon>
        <taxon>Cytophagales</taxon>
        <taxon>Leadbetterellaceae</taxon>
        <taxon>Arcticibacterium</taxon>
    </lineage>
</organism>
<dbReference type="InterPro" id="IPR011042">
    <property type="entry name" value="6-blade_b-propeller_TolB-like"/>
</dbReference>
<reference evidence="1 2" key="1">
    <citation type="submission" date="2018-05" db="EMBL/GenBank/DDBJ databases">
        <title>Complete genome sequence of Arcticibacterium luteifluviistationis SM1504T, a cytophagaceae bacterium isolated from Arctic surface seawater.</title>
        <authorList>
            <person name="Li Y."/>
            <person name="Qin Q.-L."/>
        </authorList>
    </citation>
    <scope>NUCLEOTIDE SEQUENCE [LARGE SCALE GENOMIC DNA]</scope>
    <source>
        <strain evidence="1 2">SM1504</strain>
    </source>
</reference>